<name>A0A1Q8CU79_9PSEU</name>
<dbReference type="STRING" id="1912961.BU204_08840"/>
<reference evidence="16 17" key="1">
    <citation type="submission" date="2016-12" db="EMBL/GenBank/DDBJ databases">
        <title>The draft genome sequence of Actinophytocola sp. 11-183.</title>
        <authorList>
            <person name="Wang W."/>
            <person name="Yuan L."/>
        </authorList>
    </citation>
    <scope>NUCLEOTIDE SEQUENCE [LARGE SCALE GENOMIC DNA]</scope>
    <source>
        <strain evidence="16 17">11-183</strain>
    </source>
</reference>
<organism evidence="16 17">
    <name type="scientific">Actinophytocola xanthii</name>
    <dbReference type="NCBI Taxonomy" id="1912961"/>
    <lineage>
        <taxon>Bacteria</taxon>
        <taxon>Bacillati</taxon>
        <taxon>Actinomycetota</taxon>
        <taxon>Actinomycetes</taxon>
        <taxon>Pseudonocardiales</taxon>
        <taxon>Pseudonocardiaceae</taxon>
    </lineage>
</organism>
<keyword evidence="9" id="KW-0560">Oxidoreductase</keyword>
<comment type="pathway">
    <text evidence="2">Siderophore biosynthesis.</text>
</comment>
<dbReference type="OrthoDB" id="7527071at2"/>
<accession>A0A1Q8CU79</accession>
<protein>
    <recommendedName>
        <fullName evidence="5">L-lysine N6-monooxygenase MbtG</fullName>
        <ecNumber evidence="4">1.14.13.59</ecNumber>
    </recommendedName>
    <alternativeName>
        <fullName evidence="14">Lysine 6-N-hydroxylase</fullName>
    </alternativeName>
    <alternativeName>
        <fullName evidence="13">Lysine N6-hydroxylase</fullName>
    </alternativeName>
    <alternativeName>
        <fullName evidence="11">Lysine-N-oxygenase</fullName>
    </alternativeName>
    <alternativeName>
        <fullName evidence="12">Mycobactin synthase protein G</fullName>
    </alternativeName>
</protein>
<keyword evidence="7" id="KW-0274">FAD</keyword>
<keyword evidence="10 16" id="KW-0503">Monooxygenase</keyword>
<dbReference type="EC" id="1.14.13.59" evidence="4"/>
<dbReference type="PANTHER" id="PTHR42802:SF1">
    <property type="entry name" value="L-ORNITHINE N(5)-MONOOXYGENASE"/>
    <property type="match status" value="1"/>
</dbReference>
<evidence type="ECO:0000313" key="16">
    <source>
        <dbReference type="EMBL" id="OLF17906.1"/>
    </source>
</evidence>
<proteinExistence type="inferred from homology"/>
<evidence type="ECO:0000256" key="12">
    <source>
        <dbReference type="ARBA" id="ARBA00031158"/>
    </source>
</evidence>
<evidence type="ECO:0000256" key="13">
    <source>
        <dbReference type="ARBA" id="ARBA00032493"/>
    </source>
</evidence>
<evidence type="ECO:0000256" key="8">
    <source>
        <dbReference type="ARBA" id="ARBA00022857"/>
    </source>
</evidence>
<dbReference type="PANTHER" id="PTHR42802">
    <property type="entry name" value="MONOOXYGENASE"/>
    <property type="match status" value="1"/>
</dbReference>
<gene>
    <name evidence="16" type="ORF">BU204_08840</name>
</gene>
<evidence type="ECO:0000256" key="6">
    <source>
        <dbReference type="ARBA" id="ARBA00022630"/>
    </source>
</evidence>
<sequence>MSREANQDADTLDLVGVGIGPFNLSLAALAEPVAGLRTAFFERETEFRWHPGLMIEGASLQVPFLADLVSLVDPTNRLSFLSYLRDRERLFPFYFAERFHIPRSEYEDYCAWASQRLASCQYGQRVRGVRWSGEVFELDVEPAGRVLARNVVLGVGTEPVLPEPLEPLAGTAVLHSADYLPARERLVAAEDVTVVGSGQSGAEVFLDLLRARPPRKGRLRWLTRTPAFAPMEYSKLGLEQFTPDYVRFFHRLDEATRDRLVPAQWQLYKAISVDTIAEIYDELYQRTVGGGWPEVALVPGVEVTSAAGRGGRVELELRHVEQGRTASVSTDAVVCATGYRERDLSGLLGPLADRLERDDAGRLVVDEDYRVALDAGGSLFVQNAERHTHGVGAPDLGLAAWRSARILNTVCGRAVYPLPDRTAFTTFGLEGDQ</sequence>
<dbReference type="Pfam" id="PF13434">
    <property type="entry name" value="Lys_Orn_oxgnase"/>
    <property type="match status" value="1"/>
</dbReference>
<dbReference type="AlphaFoldDB" id="A0A1Q8CU79"/>
<dbReference type="Gene3D" id="3.50.50.60">
    <property type="entry name" value="FAD/NAD(P)-binding domain"/>
    <property type="match status" value="1"/>
</dbReference>
<keyword evidence="17" id="KW-1185">Reference proteome</keyword>
<evidence type="ECO:0000256" key="5">
    <source>
        <dbReference type="ARBA" id="ARBA00016406"/>
    </source>
</evidence>
<dbReference type="RefSeq" id="WP_075125101.1">
    <property type="nucleotide sequence ID" value="NZ_MSIE01000013.1"/>
</dbReference>
<dbReference type="GO" id="GO:0047091">
    <property type="term" value="F:L-lysine 6-monooxygenase (NADPH) activity"/>
    <property type="evidence" value="ECO:0007669"/>
    <property type="project" value="UniProtKB-EC"/>
</dbReference>
<comment type="caution">
    <text evidence="16">The sequence shown here is derived from an EMBL/GenBank/DDBJ whole genome shotgun (WGS) entry which is preliminary data.</text>
</comment>
<keyword evidence="8" id="KW-0521">NADP</keyword>
<evidence type="ECO:0000256" key="1">
    <source>
        <dbReference type="ARBA" id="ARBA00001974"/>
    </source>
</evidence>
<dbReference type="SUPFAM" id="SSF51905">
    <property type="entry name" value="FAD/NAD(P)-binding domain"/>
    <property type="match status" value="1"/>
</dbReference>
<dbReference type="Proteomes" id="UP000185596">
    <property type="component" value="Unassembled WGS sequence"/>
</dbReference>
<evidence type="ECO:0000256" key="11">
    <source>
        <dbReference type="ARBA" id="ARBA00029939"/>
    </source>
</evidence>
<evidence type="ECO:0000256" key="10">
    <source>
        <dbReference type="ARBA" id="ARBA00023033"/>
    </source>
</evidence>
<evidence type="ECO:0000256" key="9">
    <source>
        <dbReference type="ARBA" id="ARBA00023002"/>
    </source>
</evidence>
<evidence type="ECO:0000256" key="2">
    <source>
        <dbReference type="ARBA" id="ARBA00004924"/>
    </source>
</evidence>
<evidence type="ECO:0000256" key="3">
    <source>
        <dbReference type="ARBA" id="ARBA00007588"/>
    </source>
</evidence>
<dbReference type="InterPro" id="IPR025700">
    <property type="entry name" value="Lys/Orn_oxygenase"/>
</dbReference>
<keyword evidence="6" id="KW-0285">Flavoprotein</keyword>
<evidence type="ECO:0000256" key="15">
    <source>
        <dbReference type="ARBA" id="ARBA00048407"/>
    </source>
</evidence>
<evidence type="ECO:0000256" key="7">
    <source>
        <dbReference type="ARBA" id="ARBA00022827"/>
    </source>
</evidence>
<evidence type="ECO:0000256" key="4">
    <source>
        <dbReference type="ARBA" id="ARBA00013076"/>
    </source>
</evidence>
<dbReference type="InterPro" id="IPR036188">
    <property type="entry name" value="FAD/NAD-bd_sf"/>
</dbReference>
<comment type="catalytic activity">
    <reaction evidence="15">
        <text>L-lysine + NADPH + O2 = N(6)-hydroxy-L-lysine + NADP(+) + H2O</text>
        <dbReference type="Rhea" id="RHEA:23228"/>
        <dbReference type="ChEBI" id="CHEBI:15377"/>
        <dbReference type="ChEBI" id="CHEBI:15379"/>
        <dbReference type="ChEBI" id="CHEBI:32551"/>
        <dbReference type="ChEBI" id="CHEBI:57783"/>
        <dbReference type="ChEBI" id="CHEBI:57820"/>
        <dbReference type="ChEBI" id="CHEBI:58349"/>
        <dbReference type="EC" id="1.14.13.59"/>
    </reaction>
</comment>
<dbReference type="EMBL" id="MSIE01000013">
    <property type="protein sequence ID" value="OLF17906.1"/>
    <property type="molecule type" value="Genomic_DNA"/>
</dbReference>
<evidence type="ECO:0000256" key="14">
    <source>
        <dbReference type="ARBA" id="ARBA00032738"/>
    </source>
</evidence>
<evidence type="ECO:0000313" key="17">
    <source>
        <dbReference type="Proteomes" id="UP000185596"/>
    </source>
</evidence>
<comment type="cofactor">
    <cofactor evidence="1">
        <name>FAD</name>
        <dbReference type="ChEBI" id="CHEBI:57692"/>
    </cofactor>
</comment>
<comment type="similarity">
    <text evidence="3">Belongs to the lysine N(6)-hydroxylase/L-ornithine N(5)-oxygenase family.</text>
</comment>